<dbReference type="PANTHER" id="PTHR11803">
    <property type="entry name" value="2-IMINOBUTANOATE/2-IMINOPROPANOATE DEAMINASE RIDA"/>
    <property type="match status" value="1"/>
</dbReference>
<protein>
    <submittedName>
        <fullName evidence="3">RidA family protein</fullName>
    </submittedName>
</protein>
<evidence type="ECO:0000256" key="1">
    <source>
        <dbReference type="ARBA" id="ARBA00010552"/>
    </source>
</evidence>
<dbReference type="KEGG" id="sfol:H3H32_01025"/>
<accession>A0A7G5GXJ2</accession>
<dbReference type="InterPro" id="IPR006175">
    <property type="entry name" value="YjgF/YER057c/UK114"/>
</dbReference>
<dbReference type="GO" id="GO:0019239">
    <property type="term" value="F:deaminase activity"/>
    <property type="evidence" value="ECO:0007669"/>
    <property type="project" value="TreeGrafter"/>
</dbReference>
<evidence type="ECO:0000256" key="2">
    <source>
        <dbReference type="SAM" id="SignalP"/>
    </source>
</evidence>
<gene>
    <name evidence="3" type="ORF">H3H32_01025</name>
</gene>
<evidence type="ECO:0000313" key="4">
    <source>
        <dbReference type="Proteomes" id="UP000515369"/>
    </source>
</evidence>
<proteinExistence type="inferred from homology"/>
<feature type="chain" id="PRO_5028820753" evidence="2">
    <location>
        <begin position="23"/>
        <end position="154"/>
    </location>
</feature>
<dbReference type="RefSeq" id="WP_182460841.1">
    <property type="nucleotide sequence ID" value="NZ_CP059732.1"/>
</dbReference>
<dbReference type="PANTHER" id="PTHR11803:SF58">
    <property type="entry name" value="PROTEIN HMF1-RELATED"/>
    <property type="match status" value="1"/>
</dbReference>
<organism evidence="3 4">
    <name type="scientific">Spirosoma foliorum</name>
    <dbReference type="NCBI Taxonomy" id="2710596"/>
    <lineage>
        <taxon>Bacteria</taxon>
        <taxon>Pseudomonadati</taxon>
        <taxon>Bacteroidota</taxon>
        <taxon>Cytophagia</taxon>
        <taxon>Cytophagales</taxon>
        <taxon>Cytophagaceae</taxon>
        <taxon>Spirosoma</taxon>
    </lineage>
</organism>
<dbReference type="InterPro" id="IPR035959">
    <property type="entry name" value="RutC-like_sf"/>
</dbReference>
<dbReference type="Pfam" id="PF01042">
    <property type="entry name" value="Ribonuc_L-PSP"/>
    <property type="match status" value="1"/>
</dbReference>
<comment type="similarity">
    <text evidence="1">Belongs to the RutC family.</text>
</comment>
<dbReference type="AlphaFoldDB" id="A0A7G5GXJ2"/>
<evidence type="ECO:0000313" key="3">
    <source>
        <dbReference type="EMBL" id="QMW03584.1"/>
    </source>
</evidence>
<dbReference type="CDD" id="cd00448">
    <property type="entry name" value="YjgF_YER057c_UK114_family"/>
    <property type="match status" value="1"/>
</dbReference>
<keyword evidence="2" id="KW-0732">Signal</keyword>
<dbReference type="Proteomes" id="UP000515369">
    <property type="component" value="Chromosome"/>
</dbReference>
<reference evidence="3 4" key="1">
    <citation type="submission" date="2020-07" db="EMBL/GenBank/DDBJ databases">
        <title>Spirosoma foliorum sp. nov., isolated from the leaves on the Nejang mountain Korea, Republic of.</title>
        <authorList>
            <person name="Ho H."/>
            <person name="Lee Y.-J."/>
            <person name="Nurcahyanto D.-A."/>
            <person name="Kim S.-G."/>
        </authorList>
    </citation>
    <scope>NUCLEOTIDE SEQUENCE [LARGE SCALE GENOMIC DNA]</scope>
    <source>
        <strain evidence="3 4">PL0136</strain>
    </source>
</reference>
<feature type="signal peptide" evidence="2">
    <location>
        <begin position="1"/>
        <end position="22"/>
    </location>
</feature>
<name>A0A7G5GXJ2_9BACT</name>
<dbReference type="GO" id="GO:0005829">
    <property type="term" value="C:cytosol"/>
    <property type="evidence" value="ECO:0007669"/>
    <property type="project" value="TreeGrafter"/>
</dbReference>
<dbReference type="Gene3D" id="3.30.1330.40">
    <property type="entry name" value="RutC-like"/>
    <property type="match status" value="1"/>
</dbReference>
<dbReference type="EMBL" id="CP059732">
    <property type="protein sequence ID" value="QMW03584.1"/>
    <property type="molecule type" value="Genomic_DNA"/>
</dbReference>
<sequence>MNTLRPFILFASLLVGANAVVAQQLQYNNPQGLPTSKNYTQVVVAQSSRVAYISGQVSANAKGEIVYKGDFRGQTKQVLENLKIALASIGATFADVIKTTTYVVNTDPEKIGIVREVRSQYFTGANPPGSTYVGVQGLYDKDVLIEIEATVALK</sequence>
<dbReference type="SUPFAM" id="SSF55298">
    <property type="entry name" value="YjgF-like"/>
    <property type="match status" value="1"/>
</dbReference>
<keyword evidence="4" id="KW-1185">Reference proteome</keyword>